<name>A0ACC2LXV3_PERAE</name>
<accession>A0ACC2LXV3</accession>
<evidence type="ECO:0000313" key="1">
    <source>
        <dbReference type="EMBL" id="KAJ8638149.1"/>
    </source>
</evidence>
<organism evidence="1 2">
    <name type="scientific">Persea americana</name>
    <name type="common">Avocado</name>
    <dbReference type="NCBI Taxonomy" id="3435"/>
    <lineage>
        <taxon>Eukaryota</taxon>
        <taxon>Viridiplantae</taxon>
        <taxon>Streptophyta</taxon>
        <taxon>Embryophyta</taxon>
        <taxon>Tracheophyta</taxon>
        <taxon>Spermatophyta</taxon>
        <taxon>Magnoliopsida</taxon>
        <taxon>Magnoliidae</taxon>
        <taxon>Laurales</taxon>
        <taxon>Lauraceae</taxon>
        <taxon>Persea</taxon>
    </lineage>
</organism>
<evidence type="ECO:0000313" key="2">
    <source>
        <dbReference type="Proteomes" id="UP001234297"/>
    </source>
</evidence>
<dbReference type="Proteomes" id="UP001234297">
    <property type="component" value="Chromosome 3"/>
</dbReference>
<dbReference type="EMBL" id="CM056811">
    <property type="protein sequence ID" value="KAJ8638149.1"/>
    <property type="molecule type" value="Genomic_DNA"/>
</dbReference>
<gene>
    <name evidence="1" type="ORF">MRB53_012416</name>
</gene>
<sequence>MEEKHMSSMDSLRHQRHLGFLTHSALDGISLQMEWWCLLLGRTRILRRGFSLSMEEVGSSVERRRMIRRANIEQMNETLTLTPTIST</sequence>
<reference evidence="1 2" key="1">
    <citation type="journal article" date="2022" name="Hortic Res">
        <title>A haplotype resolved chromosomal level avocado genome allows analysis of novel avocado genes.</title>
        <authorList>
            <person name="Nath O."/>
            <person name="Fletcher S.J."/>
            <person name="Hayward A."/>
            <person name="Shaw L.M."/>
            <person name="Masouleh A.K."/>
            <person name="Furtado A."/>
            <person name="Henry R.J."/>
            <person name="Mitter N."/>
        </authorList>
    </citation>
    <scope>NUCLEOTIDE SEQUENCE [LARGE SCALE GENOMIC DNA]</scope>
    <source>
        <strain evidence="2">cv. Hass</strain>
    </source>
</reference>
<proteinExistence type="predicted"/>
<comment type="caution">
    <text evidence="1">The sequence shown here is derived from an EMBL/GenBank/DDBJ whole genome shotgun (WGS) entry which is preliminary data.</text>
</comment>
<protein>
    <submittedName>
        <fullName evidence="1">Uncharacterized protein</fullName>
    </submittedName>
</protein>
<keyword evidence="2" id="KW-1185">Reference proteome</keyword>